<evidence type="ECO:0000313" key="2">
    <source>
        <dbReference type="EMBL" id="WSB10524.1"/>
    </source>
</evidence>
<evidence type="ECO:0000256" key="1">
    <source>
        <dbReference type="SAM" id="MobiDB-lite"/>
    </source>
</evidence>
<sequence>MVGVDGGSFLEGRDLRVVDHDVGVDPVGPEDEAGVVVDAEVAERVGRGCGGRRHAREGGEGGGGHGGEGSAQARTRRERGLAWETFTEFLLSADPCSGVRERMPEQGWADGDGVRHRGETSRSDRAGRKDGIGGRAETRSR</sequence>
<reference evidence="2 3" key="1">
    <citation type="submission" date="2022-10" db="EMBL/GenBank/DDBJ databases">
        <title>The complete genomes of actinobacterial strains from the NBC collection.</title>
        <authorList>
            <person name="Joergensen T.S."/>
            <person name="Alvarez Arevalo M."/>
            <person name="Sterndorff E.B."/>
            <person name="Faurdal D."/>
            <person name="Vuksanovic O."/>
            <person name="Mourched A.-S."/>
            <person name="Charusanti P."/>
            <person name="Shaw S."/>
            <person name="Blin K."/>
            <person name="Weber T."/>
        </authorList>
    </citation>
    <scope>NUCLEOTIDE SEQUENCE [LARGE SCALE GENOMIC DNA]</scope>
    <source>
        <strain evidence="2 3">NBC 01792</strain>
    </source>
</reference>
<feature type="region of interest" description="Disordered" evidence="1">
    <location>
        <begin position="47"/>
        <end position="79"/>
    </location>
</feature>
<gene>
    <name evidence="2" type="ORF">OG849_26390</name>
</gene>
<dbReference type="RefSeq" id="WP_326703390.1">
    <property type="nucleotide sequence ID" value="NZ_CP109083.1"/>
</dbReference>
<accession>A0ABZ1F289</accession>
<feature type="compositionally biased region" description="Basic and acidic residues" evidence="1">
    <location>
        <begin position="112"/>
        <end position="141"/>
    </location>
</feature>
<proteinExistence type="predicted"/>
<protein>
    <submittedName>
        <fullName evidence="2">Uncharacterized protein</fullName>
    </submittedName>
</protein>
<name>A0ABZ1F289_9ACTN</name>
<dbReference type="EMBL" id="CP109083">
    <property type="protein sequence ID" value="WSB10524.1"/>
    <property type="molecule type" value="Genomic_DNA"/>
</dbReference>
<keyword evidence="3" id="KW-1185">Reference proteome</keyword>
<organism evidence="2 3">
    <name type="scientific">Streptomyces cyaneofuscatus</name>
    <dbReference type="NCBI Taxonomy" id="66883"/>
    <lineage>
        <taxon>Bacteria</taxon>
        <taxon>Bacillati</taxon>
        <taxon>Actinomycetota</taxon>
        <taxon>Actinomycetes</taxon>
        <taxon>Kitasatosporales</taxon>
        <taxon>Streptomycetaceae</taxon>
        <taxon>Streptomyces</taxon>
    </lineage>
</organism>
<evidence type="ECO:0000313" key="3">
    <source>
        <dbReference type="Proteomes" id="UP001356428"/>
    </source>
</evidence>
<feature type="region of interest" description="Disordered" evidence="1">
    <location>
        <begin position="94"/>
        <end position="141"/>
    </location>
</feature>
<dbReference type="Proteomes" id="UP001356428">
    <property type="component" value="Chromosome"/>
</dbReference>
<feature type="compositionally biased region" description="Gly residues" evidence="1">
    <location>
        <begin position="60"/>
        <end position="69"/>
    </location>
</feature>